<dbReference type="Proteomes" id="UP001357485">
    <property type="component" value="Unassembled WGS sequence"/>
</dbReference>
<accession>A0ABR0LW54</accession>
<evidence type="ECO:0000313" key="2">
    <source>
        <dbReference type="EMBL" id="KAK5250346.1"/>
    </source>
</evidence>
<dbReference type="Pfam" id="PF25534">
    <property type="entry name" value="DUF7918"/>
    <property type="match status" value="1"/>
</dbReference>
<dbReference type="PANTHER" id="PTHR36223">
    <property type="entry name" value="BETA-LACTAMASE-TYPE TRANSPEPTIDASE FOLD DOMAIN CONTAINING PROTEIN"/>
    <property type="match status" value="1"/>
</dbReference>
<proteinExistence type="predicted"/>
<dbReference type="InterPro" id="IPR057678">
    <property type="entry name" value="DUF7918"/>
</dbReference>
<dbReference type="PANTHER" id="PTHR36223:SF1">
    <property type="entry name" value="TRANSCRIPTION ELONGATION FACTOR EAF N-TERMINAL DOMAIN-CONTAINING PROTEIN"/>
    <property type="match status" value="1"/>
</dbReference>
<organism evidence="2 3">
    <name type="scientific">Cryomyces antarcticus</name>
    <dbReference type="NCBI Taxonomy" id="329879"/>
    <lineage>
        <taxon>Eukaryota</taxon>
        <taxon>Fungi</taxon>
        <taxon>Dikarya</taxon>
        <taxon>Ascomycota</taxon>
        <taxon>Pezizomycotina</taxon>
        <taxon>Dothideomycetes</taxon>
        <taxon>Dothideomycetes incertae sedis</taxon>
        <taxon>Cryomyces</taxon>
    </lineage>
</organism>
<gene>
    <name evidence="2" type="ORF">LTR16_005983</name>
</gene>
<evidence type="ECO:0000259" key="1">
    <source>
        <dbReference type="Pfam" id="PF25534"/>
    </source>
</evidence>
<name>A0ABR0LW54_9PEZI</name>
<dbReference type="EMBL" id="JAVRRA010009254">
    <property type="protein sequence ID" value="KAK5250346.1"/>
    <property type="molecule type" value="Genomic_DNA"/>
</dbReference>
<keyword evidence="3" id="KW-1185">Reference proteome</keyword>
<comment type="caution">
    <text evidence="2">The sequence shown here is derived from an EMBL/GenBank/DDBJ whole genome shotgun (WGS) entry which is preliminary data.</text>
</comment>
<sequence>MAILEDVPGIEVAITVNGNDLKEYEEDDIVNEPKTVTKYIEATSGVNFGIRYSVARRFPMKGDCITFSMYLDNEKCGSSVVTKASVNTSSSQHCKYGRNEADSKLRRFMFAALETGLLFLDTSLGEPEQGHGSRSVLRTEKVEEACVATFIFRYRSLGGSPKHRCCQRIRKCEDLTGNVVEALKSLRIIGRTPTPVPLEERPLEELSADQLREIIRQKVSRFTDDNDRGNQGSDH</sequence>
<evidence type="ECO:0000313" key="3">
    <source>
        <dbReference type="Proteomes" id="UP001357485"/>
    </source>
</evidence>
<protein>
    <recommendedName>
        <fullName evidence="1">DUF7918 domain-containing protein</fullName>
    </recommendedName>
</protein>
<reference evidence="2 3" key="1">
    <citation type="submission" date="2023-08" db="EMBL/GenBank/DDBJ databases">
        <title>Black Yeasts Isolated from many extreme environments.</title>
        <authorList>
            <person name="Coleine C."/>
            <person name="Stajich J.E."/>
            <person name="Selbmann L."/>
        </authorList>
    </citation>
    <scope>NUCLEOTIDE SEQUENCE [LARGE SCALE GENOMIC DNA]</scope>
    <source>
        <strain evidence="2 3">CCFEE 536</strain>
    </source>
</reference>
<feature type="domain" description="DUF7918" evidence="1">
    <location>
        <begin position="9"/>
        <end position="115"/>
    </location>
</feature>